<dbReference type="AlphaFoldDB" id="A0A432YWU0"/>
<accession>A0A432YWU0</accession>
<dbReference type="GO" id="GO:0016787">
    <property type="term" value="F:hydrolase activity"/>
    <property type="evidence" value="ECO:0007669"/>
    <property type="project" value="UniProtKB-KW"/>
</dbReference>
<dbReference type="EMBL" id="PIQA01000001">
    <property type="protein sequence ID" value="RUO67789.1"/>
    <property type="molecule type" value="Genomic_DNA"/>
</dbReference>
<gene>
    <name evidence="1" type="ORF">CWI73_02725</name>
</gene>
<keyword evidence="1" id="KW-0378">Hydrolase</keyword>
<dbReference type="Proteomes" id="UP000288361">
    <property type="component" value="Unassembled WGS sequence"/>
</dbReference>
<organism evidence="1 2">
    <name type="scientific">Idiomarina piscisalsi</name>
    <dbReference type="NCBI Taxonomy" id="1096243"/>
    <lineage>
        <taxon>Bacteria</taxon>
        <taxon>Pseudomonadati</taxon>
        <taxon>Pseudomonadota</taxon>
        <taxon>Gammaproteobacteria</taxon>
        <taxon>Alteromonadales</taxon>
        <taxon>Idiomarinaceae</taxon>
        <taxon>Idiomarina</taxon>
    </lineage>
</organism>
<protein>
    <submittedName>
        <fullName evidence="1">Alpha/beta hydrolase</fullName>
    </submittedName>
</protein>
<proteinExistence type="predicted"/>
<sequence>MSDWIDIKAGAQAYQHIQEKQLTADDIGLLLGASGGPKWFVLQGIDRWMFGDFFKNNNKPLNTLGTSAGAWRFAALGQRDPVAASDLFCQLYSTQTYSEKPDRAEITREAKILLDKYISDKAVEEILGQSAFRHHFIVARCRGWTASESRRQLVGLLNSAVANGINRRWLGRFYERVIFHHPDSDATFTRDWNDLPTTRVALSQENFQPAILATGSIPLVLDGVKDIPGAPKGIYRDGGVTDYHFDLDFSNVDGLVLYPHFNRDVIPGWFDKRLTWRRTTGKKWPNVIFISPSETFIKSLPYGKIPDRTDFANLDAETRMNYWRKAIDAGRRMGDQLQDWVENGTLREKVKLWTP</sequence>
<reference evidence="1 2" key="1">
    <citation type="journal article" date="2011" name="Front. Microbiol.">
        <title>Genomic signatures of strain selection and enhancement in Bacillus atrophaeus var. globigii, a historical biowarfare simulant.</title>
        <authorList>
            <person name="Gibbons H.S."/>
            <person name="Broomall S.M."/>
            <person name="McNew L.A."/>
            <person name="Daligault H."/>
            <person name="Chapman C."/>
            <person name="Bruce D."/>
            <person name="Karavis M."/>
            <person name="Krepps M."/>
            <person name="McGregor P.A."/>
            <person name="Hong C."/>
            <person name="Park K.H."/>
            <person name="Akmal A."/>
            <person name="Feldman A."/>
            <person name="Lin J.S."/>
            <person name="Chang W.E."/>
            <person name="Higgs B.W."/>
            <person name="Demirev P."/>
            <person name="Lindquist J."/>
            <person name="Liem A."/>
            <person name="Fochler E."/>
            <person name="Read T.D."/>
            <person name="Tapia R."/>
            <person name="Johnson S."/>
            <person name="Bishop-Lilly K.A."/>
            <person name="Detter C."/>
            <person name="Han C."/>
            <person name="Sozhamannan S."/>
            <person name="Rosenzweig C.N."/>
            <person name="Skowronski E.W."/>
        </authorList>
    </citation>
    <scope>NUCLEOTIDE SEQUENCE [LARGE SCALE GENOMIC DNA]</scope>
    <source>
        <strain evidence="1 2">TPS4-2</strain>
    </source>
</reference>
<name>A0A432YWU0_9GAMM</name>
<comment type="caution">
    <text evidence="1">The sequence shown here is derived from an EMBL/GenBank/DDBJ whole genome shotgun (WGS) entry which is preliminary data.</text>
</comment>
<evidence type="ECO:0000313" key="2">
    <source>
        <dbReference type="Proteomes" id="UP000288361"/>
    </source>
</evidence>
<dbReference type="RefSeq" id="WP_126751435.1">
    <property type="nucleotide sequence ID" value="NZ_JBHUMT010000016.1"/>
</dbReference>
<dbReference type="SUPFAM" id="SSF52151">
    <property type="entry name" value="FabD/lysophospholipase-like"/>
    <property type="match status" value="1"/>
</dbReference>
<evidence type="ECO:0000313" key="1">
    <source>
        <dbReference type="EMBL" id="RUO67789.1"/>
    </source>
</evidence>
<dbReference type="InterPro" id="IPR016035">
    <property type="entry name" value="Acyl_Trfase/lysoPLipase"/>
</dbReference>